<feature type="transmembrane region" description="Helical" evidence="2">
    <location>
        <begin position="6"/>
        <end position="29"/>
    </location>
</feature>
<name>A0ABT8G8J6_9MICO</name>
<evidence type="ECO:0000256" key="1">
    <source>
        <dbReference type="SAM" id="MobiDB-lite"/>
    </source>
</evidence>
<gene>
    <name evidence="3" type="ORF">QQX09_06330</name>
</gene>
<keyword evidence="2" id="KW-0812">Transmembrane</keyword>
<evidence type="ECO:0008006" key="5">
    <source>
        <dbReference type="Google" id="ProtNLM"/>
    </source>
</evidence>
<accession>A0ABT8G8J6</accession>
<sequence length="85" mass="8655">METWQAVAIGIIPSIGVGLIFWFAMRAVIRADRNERAALAKADAEEAAREAASTSGPAGAPEQPATSGDAGDDAAAGSGEQRQEA</sequence>
<evidence type="ECO:0000313" key="4">
    <source>
        <dbReference type="Proteomes" id="UP001172728"/>
    </source>
</evidence>
<comment type="caution">
    <text evidence="3">The sequence shown here is derived from an EMBL/GenBank/DDBJ whole genome shotgun (WGS) entry which is preliminary data.</text>
</comment>
<dbReference type="EMBL" id="JAUHPW010000004">
    <property type="protein sequence ID" value="MDN4475469.1"/>
    <property type="molecule type" value="Genomic_DNA"/>
</dbReference>
<evidence type="ECO:0000313" key="3">
    <source>
        <dbReference type="EMBL" id="MDN4475469.1"/>
    </source>
</evidence>
<keyword evidence="4" id="KW-1185">Reference proteome</keyword>
<evidence type="ECO:0000256" key="2">
    <source>
        <dbReference type="SAM" id="Phobius"/>
    </source>
</evidence>
<protein>
    <recommendedName>
        <fullName evidence="5">Lysyl-tRNA synthetase</fullName>
    </recommendedName>
</protein>
<keyword evidence="2" id="KW-0472">Membrane</keyword>
<dbReference type="Proteomes" id="UP001172728">
    <property type="component" value="Unassembled WGS sequence"/>
</dbReference>
<proteinExistence type="predicted"/>
<dbReference type="RefSeq" id="WP_301132527.1">
    <property type="nucleotide sequence ID" value="NZ_JAUHPW010000004.1"/>
</dbReference>
<keyword evidence="2" id="KW-1133">Transmembrane helix</keyword>
<feature type="region of interest" description="Disordered" evidence="1">
    <location>
        <begin position="41"/>
        <end position="85"/>
    </location>
</feature>
<feature type="compositionally biased region" description="Low complexity" evidence="1">
    <location>
        <begin position="67"/>
        <end position="79"/>
    </location>
</feature>
<organism evidence="3 4">
    <name type="scientific">Demequina litoralis</name>
    <dbReference type="NCBI Taxonomy" id="3051660"/>
    <lineage>
        <taxon>Bacteria</taxon>
        <taxon>Bacillati</taxon>
        <taxon>Actinomycetota</taxon>
        <taxon>Actinomycetes</taxon>
        <taxon>Micrococcales</taxon>
        <taxon>Demequinaceae</taxon>
        <taxon>Demequina</taxon>
    </lineage>
</organism>
<reference evidence="3" key="1">
    <citation type="submission" date="2023-06" db="EMBL/GenBank/DDBJ databases">
        <title>Sysu t00192.</title>
        <authorList>
            <person name="Gao L."/>
            <person name="Fang B.-Z."/>
            <person name="Li W.-J."/>
        </authorList>
    </citation>
    <scope>NUCLEOTIDE SEQUENCE</scope>
    <source>
        <strain evidence="3">SYSU T00192</strain>
    </source>
</reference>